<dbReference type="Pfam" id="PF00173">
    <property type="entry name" value="Cyt-b5"/>
    <property type="match status" value="1"/>
</dbReference>
<dbReference type="Gene3D" id="3.40.1170.60">
    <property type="match status" value="1"/>
</dbReference>
<dbReference type="EMBL" id="DF196778">
    <property type="protein sequence ID" value="GAC74634.1"/>
    <property type="molecule type" value="Genomic_DNA"/>
</dbReference>
<dbReference type="GO" id="GO:0070987">
    <property type="term" value="P:error-free translesion synthesis"/>
    <property type="evidence" value="ECO:0007669"/>
    <property type="project" value="UniProtKB-ARBA"/>
</dbReference>
<dbReference type="GO" id="GO:0006281">
    <property type="term" value="P:DNA repair"/>
    <property type="evidence" value="ECO:0007669"/>
    <property type="project" value="InterPro"/>
</dbReference>
<evidence type="ECO:0000256" key="4">
    <source>
        <dbReference type="ARBA" id="ARBA00022692"/>
    </source>
</evidence>
<dbReference type="Gene3D" id="3.30.70.270">
    <property type="match status" value="1"/>
</dbReference>
<dbReference type="GO" id="GO:0003887">
    <property type="term" value="F:DNA-directed DNA polymerase activity"/>
    <property type="evidence" value="ECO:0007669"/>
    <property type="project" value="TreeGrafter"/>
</dbReference>
<dbReference type="InterPro" id="IPR036400">
    <property type="entry name" value="Cyt_B5-like_heme/steroid_sf"/>
</dbReference>
<dbReference type="GO" id="GO:0020037">
    <property type="term" value="F:heme binding"/>
    <property type="evidence" value="ECO:0007669"/>
    <property type="project" value="InterPro"/>
</dbReference>
<keyword evidence="2" id="KW-0349">Heme</keyword>
<evidence type="ECO:0000256" key="7">
    <source>
        <dbReference type="ARBA" id="ARBA00023136"/>
    </source>
</evidence>
<dbReference type="Pfam" id="PF00817">
    <property type="entry name" value="IMS"/>
    <property type="match status" value="1"/>
</dbReference>
<feature type="domain" description="UmuC" evidence="9">
    <location>
        <begin position="254"/>
        <end position="516"/>
    </location>
</feature>
<feature type="region of interest" description="Disordered" evidence="8">
    <location>
        <begin position="907"/>
        <end position="947"/>
    </location>
</feature>
<dbReference type="Pfam" id="PF14377">
    <property type="entry name" value="UBM"/>
    <property type="match status" value="1"/>
</dbReference>
<evidence type="ECO:0000256" key="5">
    <source>
        <dbReference type="ARBA" id="ARBA00022723"/>
    </source>
</evidence>
<dbReference type="PANTHER" id="PTHR46404:SF1">
    <property type="entry name" value="DNA POLYMERASE IOTA"/>
    <property type="match status" value="1"/>
</dbReference>
<comment type="subcellular location">
    <subcellularLocation>
        <location evidence="1">Membrane</location>
    </subcellularLocation>
</comment>
<dbReference type="InterPro" id="IPR043502">
    <property type="entry name" value="DNA/RNA_pol_sf"/>
</dbReference>
<dbReference type="FunFam" id="3.10.120.10:FF:000002">
    <property type="entry name" value="Cytochrome b5 type B"/>
    <property type="match status" value="1"/>
</dbReference>
<sequence>MSESKKITMEQLKEHNTHEDLWLLIDGKVYNVSKFLDEHPGGDEVLVTEAGKDATEAFEDVGHSEDARALLGPMLVGELEGGTQKIKTTSGAVTNENNTNLNSHPLFMFIPLMLLGAYLAYNFRADEEVALGLNVQEVEFSSPPERARAFFPANSATTASTTTTTTDAFSTIGTVASANGGAEGNKPAPAANSSSNAMTGASPSRSRANAAAFLTSPSKRATSDHGPHDPKRQRSTARSSQDPASLPDYARRVIIALDLDAFYVSACRKRDPSLIGIPIGIQQKALVATISYEARAAGVDKLDSIKEALKKCPDMVLVNGEDLTYFRQVSSQVWRLVRSVVWHKRVEKLGMDELFCDVTEMVDHHLATAAKGRRYFDLHPPDARDKDERYGFEYEAWPNEGPGHVFPQAALDHLNENRPDWWQERMLVAAHLAFYLRQRISDEVGLTCSAGIAPAKSLAKLVGALNKPNQQTTFAPPIASSPAGGFIDAKMQEARLLHHITEFLDPLDLRKLPGYGRVVVEKIRDHVHPEATTTAAQRGPKVRSNFMEPANVSDEETEGAGEAAPSKPRLTVGTTRKMLSLQEMVDLFGDVTGPRLWALVCGRDAEPVVPAPDFPVQISIEDTYPYPSLRGAAIHSEIYRLSLSLLRRLELELVLSEHNSSDSGSASQPVDVPTDSGVVRDYKDSIPATASKPVKGKAASWVRYPLKLRLSVRQGWNNRVSKQAPMPVEIFELEQPREVRAGAMAKACKTLLRALIGGDDVVGDAMNLINIAALELSEKRPQRALGSFFASASAGTERSIGASFQKMPEAEAKTGEIDAAVLASLPAELREEIMAEYGLGASLIRDTGLRRADRPWMVAPVQGDDVDDGTASLRCATCGEAMEVWMQHDHELYPLLGLPVESSSAHLAARSRPSSSPPSTLISSQSVDDGGQDAVVGSPDDDSEQDEELEQCKLCGEALRPWMLTAHSREAARRRGCLTADDERRQALNAFGSNAGRIPAAATWTRVDTRTLLYRRSALASADYFAHSRGKLYVHRLALQPRLHTRIMALNMDDLIGSMQHGFHAGDRGNDINEIRESLKLSLGQQHPQPAAGPSNPAHPYNFARRHPATSASPSNPALAPPPSSLDADVAMLSSSSNYSHHPATSSGMGGYGQPTYFGGPGSWGSQSSVASSSSNFGAPGTGWGYAPAPANTPQQTPVETSALARQLQAELERQNAHATSPPTQQSSNAYPIHSTAATASLSPQLGANPALSPPQSPPQQHPHAGAAHQQGALRSYVNGFHTQPDADGSPRTPTAASAQPGMRAGSFSP</sequence>
<keyword evidence="7" id="KW-0472">Membrane</keyword>
<accession>M9LWG0</accession>
<feature type="compositionally biased region" description="Low complexity" evidence="8">
    <location>
        <begin position="1109"/>
        <end position="1118"/>
    </location>
</feature>
<dbReference type="GO" id="GO:0016020">
    <property type="term" value="C:membrane"/>
    <property type="evidence" value="ECO:0007669"/>
    <property type="project" value="UniProtKB-SubCell"/>
</dbReference>
<dbReference type="GO" id="GO:0003684">
    <property type="term" value="F:damaged DNA binding"/>
    <property type="evidence" value="ECO:0007669"/>
    <property type="project" value="InterPro"/>
</dbReference>
<keyword evidence="5" id="KW-0479">Metal-binding</keyword>
<dbReference type="SMART" id="SM01117">
    <property type="entry name" value="Cyt-b5"/>
    <property type="match status" value="1"/>
</dbReference>
<feature type="region of interest" description="Disordered" evidence="8">
    <location>
        <begin position="658"/>
        <end position="677"/>
    </location>
</feature>
<protein>
    <submittedName>
        <fullName evidence="11">Permease of the major facilitator superfamily</fullName>
    </submittedName>
</protein>
<evidence type="ECO:0000256" key="3">
    <source>
        <dbReference type="ARBA" id="ARBA00022679"/>
    </source>
</evidence>
<dbReference type="Gene3D" id="3.30.1490.100">
    <property type="entry name" value="DNA polymerase, Y-family, little finger domain"/>
    <property type="match status" value="1"/>
</dbReference>
<proteinExistence type="predicted"/>
<dbReference type="InterPro" id="IPR001199">
    <property type="entry name" value="Cyt_B5-like_heme/steroid-bd"/>
</dbReference>
<evidence type="ECO:0000313" key="11">
    <source>
        <dbReference type="EMBL" id="GAC74634.1"/>
    </source>
</evidence>
<feature type="compositionally biased region" description="Low complexity" evidence="8">
    <location>
        <begin position="187"/>
        <end position="212"/>
    </location>
</feature>
<dbReference type="SUPFAM" id="SSF55856">
    <property type="entry name" value="Cytochrome b5-like heme/steroid binding domain"/>
    <property type="match status" value="1"/>
</dbReference>
<dbReference type="InterPro" id="IPR001126">
    <property type="entry name" value="UmuC"/>
</dbReference>
<feature type="compositionally biased region" description="Low complexity" evidence="8">
    <location>
        <begin position="907"/>
        <end position="926"/>
    </location>
</feature>
<feature type="compositionally biased region" description="Low complexity" evidence="8">
    <location>
        <begin position="1262"/>
        <end position="1274"/>
    </location>
</feature>
<name>M9LWG0_PSEA3</name>
<dbReference type="Proteomes" id="UP000011976">
    <property type="component" value="Unassembled WGS sequence"/>
</dbReference>
<evidence type="ECO:0000256" key="2">
    <source>
        <dbReference type="ARBA" id="ARBA00022617"/>
    </source>
</evidence>
<gene>
    <name evidence="11" type="ORF">PANT_12d00064</name>
</gene>
<dbReference type="PROSITE" id="PS50255">
    <property type="entry name" value="CYTOCHROME_B5_2"/>
    <property type="match status" value="1"/>
</dbReference>
<dbReference type="OrthoDB" id="1747274at2759"/>
<evidence type="ECO:0000259" key="9">
    <source>
        <dbReference type="PROSITE" id="PS50173"/>
    </source>
</evidence>
<dbReference type="InterPro" id="IPR036775">
    <property type="entry name" value="DNA_pol_Y-fam_lit_finger_sf"/>
</dbReference>
<keyword evidence="4" id="KW-0812">Transmembrane</keyword>
<reference evidence="12" key="1">
    <citation type="journal article" date="2013" name="Genome Announc.">
        <title>Genome sequence of the basidiomycetous yeast Pseudozyma antarctica T-34, a producer of the glycolipid biosurfactants mannosylerythritol lipids.</title>
        <authorList>
            <person name="Morita T."/>
            <person name="Koike H."/>
            <person name="Koyama Y."/>
            <person name="Hagiwara H."/>
            <person name="Ito E."/>
            <person name="Fukuoka T."/>
            <person name="Imura T."/>
            <person name="Machida M."/>
            <person name="Kitamoto D."/>
        </authorList>
    </citation>
    <scope>NUCLEOTIDE SEQUENCE [LARGE SCALE GENOMIC DNA]</scope>
    <source>
        <strain evidence="12">T-34</strain>
    </source>
</reference>
<dbReference type="PRINTS" id="PR00363">
    <property type="entry name" value="CYTOCHROMEB5"/>
</dbReference>
<feature type="compositionally biased region" description="Pro residues" evidence="8">
    <location>
        <begin position="1252"/>
        <end position="1261"/>
    </location>
</feature>
<feature type="domain" description="Cytochrome b5 heme-binding" evidence="10">
    <location>
        <begin position="4"/>
        <end position="80"/>
    </location>
</feature>
<dbReference type="SUPFAM" id="SSF56672">
    <property type="entry name" value="DNA/RNA polymerases"/>
    <property type="match status" value="1"/>
</dbReference>
<feature type="region of interest" description="Disordered" evidence="8">
    <location>
        <begin position="1244"/>
        <end position="1310"/>
    </location>
</feature>
<dbReference type="Gene3D" id="3.10.120.10">
    <property type="entry name" value="Cytochrome b5-like heme/steroid binding domain"/>
    <property type="match status" value="1"/>
</dbReference>
<feature type="region of interest" description="Disordered" evidence="8">
    <location>
        <begin position="1181"/>
        <end position="1230"/>
    </location>
</feature>
<feature type="region of interest" description="Disordered" evidence="8">
    <location>
        <begin position="1083"/>
        <end position="1129"/>
    </location>
</feature>
<feature type="compositionally biased region" description="Polar residues" evidence="8">
    <location>
        <begin position="1217"/>
        <end position="1230"/>
    </location>
</feature>
<organism evidence="11 12">
    <name type="scientific">Pseudozyma antarctica (strain T-34)</name>
    <name type="common">Yeast</name>
    <name type="synonym">Candida antarctica</name>
    <dbReference type="NCBI Taxonomy" id="1151754"/>
    <lineage>
        <taxon>Eukaryota</taxon>
        <taxon>Fungi</taxon>
        <taxon>Dikarya</taxon>
        <taxon>Basidiomycota</taxon>
        <taxon>Ustilaginomycotina</taxon>
        <taxon>Ustilaginomycetes</taxon>
        <taxon>Ustilaginales</taxon>
        <taxon>Ustilaginaceae</taxon>
        <taxon>Moesziomyces</taxon>
    </lineage>
</organism>
<evidence type="ECO:0000313" key="12">
    <source>
        <dbReference type="Proteomes" id="UP000011976"/>
    </source>
</evidence>
<feature type="region of interest" description="Disordered" evidence="8">
    <location>
        <begin position="177"/>
        <end position="244"/>
    </location>
</feature>
<evidence type="ECO:0000256" key="1">
    <source>
        <dbReference type="ARBA" id="ARBA00004370"/>
    </source>
</evidence>
<feature type="compositionally biased region" description="Basic and acidic residues" evidence="8">
    <location>
        <begin position="221"/>
        <end position="232"/>
    </location>
</feature>
<dbReference type="InterPro" id="IPR043128">
    <property type="entry name" value="Rev_trsase/Diguanyl_cyclase"/>
</dbReference>
<evidence type="ECO:0000256" key="8">
    <source>
        <dbReference type="SAM" id="MobiDB-lite"/>
    </source>
</evidence>
<dbReference type="GO" id="GO:0046872">
    <property type="term" value="F:metal ion binding"/>
    <property type="evidence" value="ECO:0007669"/>
    <property type="project" value="UniProtKB-KW"/>
</dbReference>
<evidence type="ECO:0000259" key="10">
    <source>
        <dbReference type="PROSITE" id="PS50255"/>
    </source>
</evidence>
<dbReference type="InterPro" id="IPR018506">
    <property type="entry name" value="Cyt_B5_heme-BS"/>
</dbReference>
<dbReference type="PROSITE" id="PS00191">
    <property type="entry name" value="CYTOCHROME_B5_1"/>
    <property type="match status" value="1"/>
</dbReference>
<feature type="compositionally biased region" description="Low complexity" evidence="8">
    <location>
        <begin position="1187"/>
        <end position="1198"/>
    </location>
</feature>
<dbReference type="STRING" id="1151754.M9LWG0"/>
<keyword evidence="6" id="KW-0408">Iron</keyword>
<keyword evidence="3" id="KW-0808">Transferase</keyword>
<dbReference type="PANTHER" id="PTHR46404">
    <property type="entry name" value="DNA POLYMERASE IOTA"/>
    <property type="match status" value="1"/>
</dbReference>
<dbReference type="PROSITE" id="PS50173">
    <property type="entry name" value="UMUC"/>
    <property type="match status" value="1"/>
</dbReference>
<evidence type="ECO:0000256" key="6">
    <source>
        <dbReference type="ARBA" id="ARBA00023004"/>
    </source>
</evidence>
<dbReference type="InterPro" id="IPR025527">
    <property type="entry name" value="HUWE1/Rev1_UBM"/>
</dbReference>